<dbReference type="RefSeq" id="WP_141783690.1">
    <property type="nucleotide sequence ID" value="NZ_BAAAIK010000003.1"/>
</dbReference>
<comment type="caution">
    <text evidence="3">The sequence shown here is derived from an EMBL/GenBank/DDBJ whole genome shotgun (WGS) entry which is preliminary data.</text>
</comment>
<dbReference type="AlphaFoldDB" id="A0A542YN17"/>
<gene>
    <name evidence="3" type="ORF">FB467_0499</name>
</gene>
<organism evidence="3 4">
    <name type="scientific">Ornithinicoccus hortensis</name>
    <dbReference type="NCBI Taxonomy" id="82346"/>
    <lineage>
        <taxon>Bacteria</taxon>
        <taxon>Bacillati</taxon>
        <taxon>Actinomycetota</taxon>
        <taxon>Actinomycetes</taxon>
        <taxon>Micrococcales</taxon>
        <taxon>Intrasporangiaceae</taxon>
        <taxon>Ornithinicoccus</taxon>
    </lineage>
</organism>
<reference evidence="3 4" key="1">
    <citation type="submission" date="2019-06" db="EMBL/GenBank/DDBJ databases">
        <title>Sequencing the genomes of 1000 actinobacteria strains.</title>
        <authorList>
            <person name="Klenk H.-P."/>
        </authorList>
    </citation>
    <scope>NUCLEOTIDE SEQUENCE [LARGE SCALE GENOMIC DNA]</scope>
    <source>
        <strain evidence="3 4">DSM 12335</strain>
    </source>
</reference>
<name>A0A542YN17_9MICO</name>
<dbReference type="OrthoDB" id="4861979at2"/>
<keyword evidence="2" id="KW-0472">Membrane</keyword>
<dbReference type="EMBL" id="VFOP01000001">
    <property type="protein sequence ID" value="TQL49429.1"/>
    <property type="molecule type" value="Genomic_DNA"/>
</dbReference>
<feature type="transmembrane region" description="Helical" evidence="2">
    <location>
        <begin position="81"/>
        <end position="103"/>
    </location>
</feature>
<evidence type="ECO:0000313" key="3">
    <source>
        <dbReference type="EMBL" id="TQL49429.1"/>
    </source>
</evidence>
<evidence type="ECO:0000256" key="2">
    <source>
        <dbReference type="SAM" id="Phobius"/>
    </source>
</evidence>
<sequence>MSTAEHDDDAQVENDPTGVRALLSSLPDPGPMPDTVFARISASLQEEQERREQQSAFGPTSGPDVISLAAERHRRRPMRTLTYLGAAAGLAVVATVVSTQVFGPGDGGGSGISADVGNSNSRDQEGGVQADVGAADEGAADGSTAAEGDEGAMAEPPPLGAADEDDAAAPTMGAAGGDQAGRGLTLGFASGEVALSSTDFAADVSRWYSASPVTESGSASVLAGCAQALGNAVPDDATLVLTEGSLDGDPVVLALQTEPNRIAWALDPSCSTGEGEILQGPSVIP</sequence>
<dbReference type="Proteomes" id="UP000319516">
    <property type="component" value="Unassembled WGS sequence"/>
</dbReference>
<evidence type="ECO:0000256" key="1">
    <source>
        <dbReference type="SAM" id="MobiDB-lite"/>
    </source>
</evidence>
<keyword evidence="4" id="KW-1185">Reference proteome</keyword>
<feature type="region of interest" description="Disordered" evidence="1">
    <location>
        <begin position="1"/>
        <end position="64"/>
    </location>
</feature>
<accession>A0A542YN17</accession>
<protein>
    <submittedName>
        <fullName evidence="3">Uncharacterized protein</fullName>
    </submittedName>
</protein>
<keyword evidence="2" id="KW-0812">Transmembrane</keyword>
<feature type="compositionally biased region" description="Acidic residues" evidence="1">
    <location>
        <begin position="1"/>
        <end position="12"/>
    </location>
</feature>
<proteinExistence type="predicted"/>
<feature type="region of interest" description="Disordered" evidence="1">
    <location>
        <begin position="105"/>
        <end position="176"/>
    </location>
</feature>
<keyword evidence="2" id="KW-1133">Transmembrane helix</keyword>
<evidence type="ECO:0000313" key="4">
    <source>
        <dbReference type="Proteomes" id="UP000319516"/>
    </source>
</evidence>
<feature type="compositionally biased region" description="Low complexity" evidence="1">
    <location>
        <begin position="126"/>
        <end position="146"/>
    </location>
</feature>